<sequence length="398" mass="44431">MATLAQHIDVPQVSDAYKVDISQGRNIGRVSSEWYSRPDDEKFLSLNDLYDSVRRRADRARTRVVESRDVRVEASMDNAERLSLFVPGEADPIAPTHWSFGQLSSLVGAPASYLRNLPAALAGINLQHGLLTHRGEQVKLLKTHEGRSELRAVTGPDYGRIWDHELVAAVMKIAGNGVSDTRWKVPGVLDWGSMRYNPHVDVTRETTTLYASDRDVFLFLVDDTHPIEAGKLPNGEPDLFFRGFYCWNSEVGSKTLGIATFYLRAVCMNRNLWGVENFEEISIRHSKFAANRFAHEAAPALETFADSSAVSFVEGIKTARGRIVARSDEDRETFLRKNGFSKTDTAKIIQSVIAEEGHPPASLFDFVQGITAHARARSNQDTRLEIEGKARKLFAKAN</sequence>
<name>A0A292ZN13_SPHSA</name>
<proteinExistence type="predicted"/>
<protein>
    <recommendedName>
        <fullName evidence="3">DUF932 domain-containing protein</fullName>
    </recommendedName>
</protein>
<evidence type="ECO:0000313" key="1">
    <source>
        <dbReference type="EMBL" id="GAY24364.1"/>
    </source>
</evidence>
<gene>
    <name evidence="1" type="ORF">SFOMI_4944</name>
</gene>
<dbReference type="AlphaFoldDB" id="A0A292ZN13"/>
<reference evidence="1 2" key="2">
    <citation type="journal article" date="2013" name="Environ. Sci. Technol.">
        <title>The 4-tert-butylphenol-utilizing bacterium Sphingobium fuliginis OMI can degrade bisphenols via phenolic ring hydroxylation and meta-cleavage pathway.</title>
        <authorList>
            <person name="Ogata Y."/>
            <person name="Goda S."/>
            <person name="Toyama T."/>
            <person name="Sei K."/>
            <person name="Ike M."/>
        </authorList>
    </citation>
    <scope>NUCLEOTIDE SEQUENCE [LARGE SCALE GENOMIC DNA]</scope>
    <source>
        <strain evidence="1 2">OMI</strain>
    </source>
</reference>
<evidence type="ECO:0008006" key="3">
    <source>
        <dbReference type="Google" id="ProtNLM"/>
    </source>
</evidence>
<accession>A0A292ZN13</accession>
<comment type="caution">
    <text evidence="1">The sequence shown here is derived from an EMBL/GenBank/DDBJ whole genome shotgun (WGS) entry which is preliminary data.</text>
</comment>
<dbReference type="RefSeq" id="WP_099186841.1">
    <property type="nucleotide sequence ID" value="NZ_BEWI01000032.1"/>
</dbReference>
<organism evidence="1 2">
    <name type="scientific">Sphingobium fuliginis (strain ATCC 27551)</name>
    <dbReference type="NCBI Taxonomy" id="336203"/>
    <lineage>
        <taxon>Bacteria</taxon>
        <taxon>Pseudomonadati</taxon>
        <taxon>Pseudomonadota</taxon>
        <taxon>Alphaproteobacteria</taxon>
        <taxon>Sphingomonadales</taxon>
        <taxon>Sphingomonadaceae</taxon>
        <taxon>Sphingobium</taxon>
    </lineage>
</organism>
<dbReference type="EMBL" id="BEWI01000032">
    <property type="protein sequence ID" value="GAY24364.1"/>
    <property type="molecule type" value="Genomic_DNA"/>
</dbReference>
<reference evidence="1 2" key="1">
    <citation type="journal article" date="2013" name="Biodegradation">
        <title>Occurrence of 4-tert-butylphenol (4-t-BP) biodegradation in an aquatic sample caused by the presence of Spirodela polyrrhiza and isolation of a 4-t-BP-utilizing bacterium.</title>
        <authorList>
            <person name="Ogata Y."/>
            <person name="Toyama T."/>
            <person name="Yu N."/>
            <person name="Wang X."/>
            <person name="Sei K."/>
            <person name="Ike M."/>
        </authorList>
    </citation>
    <scope>NUCLEOTIDE SEQUENCE [LARGE SCALE GENOMIC DNA]</scope>
    <source>
        <strain evidence="1 2">OMI</strain>
    </source>
</reference>
<evidence type="ECO:0000313" key="2">
    <source>
        <dbReference type="Proteomes" id="UP000221538"/>
    </source>
</evidence>
<dbReference type="Proteomes" id="UP000221538">
    <property type="component" value="Unassembled WGS sequence"/>
</dbReference>